<dbReference type="AlphaFoldDB" id="A0AAD7H4C3"/>
<feature type="compositionally biased region" description="Basic and acidic residues" evidence="1">
    <location>
        <begin position="552"/>
        <end position="568"/>
    </location>
</feature>
<accession>A0AAD7H4C3</accession>
<feature type="non-terminal residue" evidence="2">
    <location>
        <position position="1"/>
    </location>
</feature>
<dbReference type="EMBL" id="JARKIB010000390">
    <property type="protein sequence ID" value="KAJ7711623.1"/>
    <property type="molecule type" value="Genomic_DNA"/>
</dbReference>
<sequence length="596" mass="66990">MDDEPRFGSEFHPDVSRDEDTLNRYSGAFFPRAKHFVGAGGKFKSVTHIHQAAANAPSDFRIIPIGDLNLLHQLELCSGSGAVRRRHGRTFVRRMYSAHIQGCKSNMAVTLYQGDGAKDVCVLFSGLEVDFFSFTEMEEGHLTIFRVSPSVSCSTLWDKLLEKYRNSHLSTVFFWACMDSDFSDVDQYISSLSGTSLPWEECTAWIRPSTGRLCLDQTPPETNALAHAYVYDVPRPPGTSLCKPPAEAEMITSITSMSLHDYHEICYWHLSREPYWLISTDESVKLGSIRHRSGPEYEKSLEVASGDCTIYDVGWSTRNPTIEDYLLPIICGQEGTSIMVNSWIRLNSAEVVHEYGRRMYNMDASHWLAQANDIFNRLDMTWGFEDFVSVHAIDYWLELSIPTDNSPPGYLFLCPLAELQAEDPTCFRVPDRPAYWSLDPLGIDRLSVEAAESLGFPVIELKVVVSGKSWDASVYGGIRQFHQYKGFDTYSQQVALEMGYPPVQVPCDWDTVLAHLQQSDNGDCDSDSDGVSCTKDVSESAVEKFDAEIDNEMNDHTPENIPPAKEDPSTVVPNSYQCCTLEEAEMLATSRSFNIL</sequence>
<dbReference type="Proteomes" id="UP001215598">
    <property type="component" value="Unassembled WGS sequence"/>
</dbReference>
<evidence type="ECO:0000256" key="1">
    <source>
        <dbReference type="SAM" id="MobiDB-lite"/>
    </source>
</evidence>
<evidence type="ECO:0000313" key="2">
    <source>
        <dbReference type="EMBL" id="KAJ7711623.1"/>
    </source>
</evidence>
<feature type="region of interest" description="Disordered" evidence="1">
    <location>
        <begin position="552"/>
        <end position="571"/>
    </location>
</feature>
<gene>
    <name evidence="2" type="ORF">B0H16DRAFT_596382</name>
</gene>
<keyword evidence="3" id="KW-1185">Reference proteome</keyword>
<organism evidence="2 3">
    <name type="scientific">Mycena metata</name>
    <dbReference type="NCBI Taxonomy" id="1033252"/>
    <lineage>
        <taxon>Eukaryota</taxon>
        <taxon>Fungi</taxon>
        <taxon>Dikarya</taxon>
        <taxon>Basidiomycota</taxon>
        <taxon>Agaricomycotina</taxon>
        <taxon>Agaricomycetes</taxon>
        <taxon>Agaricomycetidae</taxon>
        <taxon>Agaricales</taxon>
        <taxon>Marasmiineae</taxon>
        <taxon>Mycenaceae</taxon>
        <taxon>Mycena</taxon>
    </lineage>
</organism>
<comment type="caution">
    <text evidence="2">The sequence shown here is derived from an EMBL/GenBank/DDBJ whole genome shotgun (WGS) entry which is preliminary data.</text>
</comment>
<reference evidence="2" key="1">
    <citation type="submission" date="2023-03" db="EMBL/GenBank/DDBJ databases">
        <title>Massive genome expansion in bonnet fungi (Mycena s.s.) driven by repeated elements and novel gene families across ecological guilds.</title>
        <authorList>
            <consortium name="Lawrence Berkeley National Laboratory"/>
            <person name="Harder C.B."/>
            <person name="Miyauchi S."/>
            <person name="Viragh M."/>
            <person name="Kuo A."/>
            <person name="Thoen E."/>
            <person name="Andreopoulos B."/>
            <person name="Lu D."/>
            <person name="Skrede I."/>
            <person name="Drula E."/>
            <person name="Henrissat B."/>
            <person name="Morin E."/>
            <person name="Kohler A."/>
            <person name="Barry K."/>
            <person name="LaButti K."/>
            <person name="Morin E."/>
            <person name="Salamov A."/>
            <person name="Lipzen A."/>
            <person name="Mereny Z."/>
            <person name="Hegedus B."/>
            <person name="Baldrian P."/>
            <person name="Stursova M."/>
            <person name="Weitz H."/>
            <person name="Taylor A."/>
            <person name="Grigoriev I.V."/>
            <person name="Nagy L.G."/>
            <person name="Martin F."/>
            <person name="Kauserud H."/>
        </authorList>
    </citation>
    <scope>NUCLEOTIDE SEQUENCE</scope>
    <source>
        <strain evidence="2">CBHHK182m</strain>
    </source>
</reference>
<protein>
    <submittedName>
        <fullName evidence="2">Uncharacterized protein</fullName>
    </submittedName>
</protein>
<evidence type="ECO:0000313" key="3">
    <source>
        <dbReference type="Proteomes" id="UP001215598"/>
    </source>
</evidence>
<name>A0AAD7H4C3_9AGAR</name>
<proteinExistence type="predicted"/>